<dbReference type="Gene3D" id="1.10.530.10">
    <property type="match status" value="1"/>
</dbReference>
<organism evidence="5 6">
    <name type="scientific">Hibiscus sabdariffa</name>
    <name type="common">roselle</name>
    <dbReference type="NCBI Taxonomy" id="183260"/>
    <lineage>
        <taxon>Eukaryota</taxon>
        <taxon>Viridiplantae</taxon>
        <taxon>Streptophyta</taxon>
        <taxon>Embryophyta</taxon>
        <taxon>Tracheophyta</taxon>
        <taxon>Spermatophyta</taxon>
        <taxon>Magnoliopsida</taxon>
        <taxon>eudicotyledons</taxon>
        <taxon>Gunneridae</taxon>
        <taxon>Pentapetalae</taxon>
        <taxon>rosids</taxon>
        <taxon>malvids</taxon>
        <taxon>Malvales</taxon>
        <taxon>Malvaceae</taxon>
        <taxon>Malvoideae</taxon>
        <taxon>Hibiscus</taxon>
    </lineage>
</organism>
<protein>
    <recommendedName>
        <fullName evidence="3 4">Glycoside hydrolase family 19 catalytic domain-containing protein</fullName>
    </recommendedName>
</protein>
<sequence length="231" mass="25166">MLFPNMMKGLLTVFVVGIFAGPVSVKAQSVANIVTDAFFNGIIDQSDPSCAGRNFYTRSAFLEATNSYPQFGTADDTRREVAAFFAHVTHETGHFCYIEEIAGPTYPNSQYCDPTNTQYPCNPDKSYYGRGPLQISWNYNYGPAGQSIGFDGLNSPETVANDPVISFKTALWFWVNNVEPVLSQGFGATIRAINGAIECNGGNPAAVEARVGYYTDYCNQLGVDPGPNLRC</sequence>
<evidence type="ECO:0000313" key="5">
    <source>
        <dbReference type="EMBL" id="KAK8973380.1"/>
    </source>
</evidence>
<name>A0ABR2NBI1_9ROSI</name>
<evidence type="ECO:0000313" key="6">
    <source>
        <dbReference type="Proteomes" id="UP001396334"/>
    </source>
</evidence>
<evidence type="ECO:0000256" key="2">
    <source>
        <dbReference type="SAM" id="SignalP"/>
    </source>
</evidence>
<dbReference type="Gene3D" id="3.30.20.10">
    <property type="entry name" value="Endochitinase, domain 2"/>
    <property type="match status" value="1"/>
</dbReference>
<keyword evidence="6" id="KW-1185">Reference proteome</keyword>
<feature type="domain" description="Glycoside hydrolase family 19 catalytic" evidence="4">
    <location>
        <begin position="165"/>
        <end position="175"/>
    </location>
</feature>
<dbReference type="Pfam" id="PF00182">
    <property type="entry name" value="Glyco_hydro_19"/>
    <property type="match status" value="2"/>
</dbReference>
<dbReference type="PIRSF" id="PIRSF001060">
    <property type="entry name" value="Endochitinase"/>
    <property type="match status" value="1"/>
</dbReference>
<evidence type="ECO:0000256" key="1">
    <source>
        <dbReference type="ARBA" id="ARBA00023157"/>
    </source>
</evidence>
<dbReference type="PROSITE" id="PS00773">
    <property type="entry name" value="CHITINASE_19_1"/>
    <property type="match status" value="1"/>
</dbReference>
<dbReference type="Proteomes" id="UP001396334">
    <property type="component" value="Unassembled WGS sequence"/>
</dbReference>
<comment type="caution">
    <text evidence="5">The sequence shown here is derived from an EMBL/GenBank/DDBJ whole genome shotgun (WGS) entry which is preliminary data.</text>
</comment>
<reference evidence="5 6" key="1">
    <citation type="journal article" date="2024" name="G3 (Bethesda)">
        <title>Genome assembly of Hibiscus sabdariffa L. provides insights into metabolisms of medicinal natural products.</title>
        <authorList>
            <person name="Kim T."/>
        </authorList>
    </citation>
    <scope>NUCLEOTIDE SEQUENCE [LARGE SCALE GENOMIC DNA]</scope>
    <source>
        <strain evidence="5">TK-2024</strain>
        <tissue evidence="5">Old leaves</tissue>
    </source>
</reference>
<evidence type="ECO:0000259" key="3">
    <source>
        <dbReference type="PROSITE" id="PS00773"/>
    </source>
</evidence>
<dbReference type="InterPro" id="IPR023346">
    <property type="entry name" value="Lysozyme-like_dom_sf"/>
</dbReference>
<dbReference type="InterPro" id="IPR000726">
    <property type="entry name" value="Glyco_hydro_19_cat"/>
</dbReference>
<keyword evidence="1" id="KW-1015">Disulfide bond</keyword>
<feature type="signal peptide" evidence="2">
    <location>
        <begin position="1"/>
        <end position="27"/>
    </location>
</feature>
<dbReference type="PROSITE" id="PS00774">
    <property type="entry name" value="CHITINASE_19_2"/>
    <property type="match status" value="1"/>
</dbReference>
<feature type="domain" description="Glycoside hydrolase family 19 catalytic" evidence="3">
    <location>
        <begin position="50"/>
        <end position="72"/>
    </location>
</feature>
<gene>
    <name evidence="5" type="ORF">V6N11_069250</name>
</gene>
<dbReference type="CDD" id="cd00325">
    <property type="entry name" value="chitinase_GH19"/>
    <property type="match status" value="1"/>
</dbReference>
<dbReference type="SUPFAM" id="SSF53955">
    <property type="entry name" value="Lysozyme-like"/>
    <property type="match status" value="1"/>
</dbReference>
<dbReference type="InterPro" id="IPR016283">
    <property type="entry name" value="Glyco_hydro_19"/>
</dbReference>
<evidence type="ECO:0000259" key="4">
    <source>
        <dbReference type="PROSITE" id="PS00774"/>
    </source>
</evidence>
<dbReference type="PANTHER" id="PTHR22595">
    <property type="entry name" value="CHITINASE-RELATED"/>
    <property type="match status" value="1"/>
</dbReference>
<dbReference type="EMBL" id="JBBPBN010000187">
    <property type="protein sequence ID" value="KAK8973380.1"/>
    <property type="molecule type" value="Genomic_DNA"/>
</dbReference>
<proteinExistence type="predicted"/>
<feature type="chain" id="PRO_5046066720" description="Glycoside hydrolase family 19 catalytic domain-containing protein" evidence="2">
    <location>
        <begin position="28"/>
        <end position="231"/>
    </location>
</feature>
<keyword evidence="2" id="KW-0732">Signal</keyword>
<dbReference type="PANTHER" id="PTHR22595:SF186">
    <property type="entry name" value="ENDOCHITINASE EP3-LIKE"/>
    <property type="match status" value="1"/>
</dbReference>
<accession>A0ABR2NBI1</accession>